<dbReference type="RefSeq" id="WP_104485023.1">
    <property type="nucleotide sequence ID" value="NZ_BMYB01000006.1"/>
</dbReference>
<protein>
    <submittedName>
        <fullName evidence="2">Uncharacterized protein</fullName>
    </submittedName>
</protein>
<gene>
    <name evidence="2" type="ORF">UN63_01505</name>
</gene>
<sequence>MSKMTKAVIITSCLIALTGVSYAASGWLKGNTEEKIETLVSIQPGLGTVMVEYANRYTNIYYAAKGGNWGLAAYQLKEVLEIQEVAEVTRPSEECPLRRLNLPISIGSAKLFWRKILKRSRKHLMLEYWDAMAVMPARDFRTSSTNSRPRHQPLFR</sequence>
<evidence type="ECO:0000256" key="1">
    <source>
        <dbReference type="SAM" id="SignalP"/>
    </source>
</evidence>
<keyword evidence="3" id="KW-1185">Reference proteome</keyword>
<accession>A0A2P5TQX2</accession>
<evidence type="ECO:0000313" key="3">
    <source>
        <dbReference type="Proteomes" id="UP000242231"/>
    </source>
</evidence>
<dbReference type="Proteomes" id="UP000242231">
    <property type="component" value="Unassembled WGS sequence"/>
</dbReference>
<reference evidence="3" key="1">
    <citation type="submission" date="2016-11" db="EMBL/GenBank/DDBJ databases">
        <authorList>
            <person name="Sisinthy S."/>
            <person name="Ara S."/>
            <person name="Gundlapally S.R."/>
        </authorList>
    </citation>
    <scope>NUCLEOTIDE SEQUENCE [LARGE SCALE GENOMIC DNA]</scope>
    <source>
        <strain evidence="3">V1-41</strain>
    </source>
</reference>
<feature type="signal peptide" evidence="1">
    <location>
        <begin position="1"/>
        <end position="23"/>
    </location>
</feature>
<keyword evidence="1" id="KW-0732">Signal</keyword>
<proteinExistence type="predicted"/>
<dbReference type="AlphaFoldDB" id="A0A2P5TQX2"/>
<dbReference type="OrthoDB" id="6402114at2"/>
<evidence type="ECO:0000313" key="2">
    <source>
        <dbReference type="EMBL" id="PPL18216.1"/>
    </source>
</evidence>
<dbReference type="EMBL" id="MPZM01000002">
    <property type="protein sequence ID" value="PPL18216.1"/>
    <property type="molecule type" value="Genomic_DNA"/>
</dbReference>
<feature type="chain" id="PRO_5015174993" evidence="1">
    <location>
        <begin position="24"/>
        <end position="156"/>
    </location>
</feature>
<name>A0A2P5TQX2_9GAMM</name>
<organism evidence="2 3">
    <name type="scientific">Oceanisphaera arctica</name>
    <dbReference type="NCBI Taxonomy" id="641510"/>
    <lineage>
        <taxon>Bacteria</taxon>
        <taxon>Pseudomonadati</taxon>
        <taxon>Pseudomonadota</taxon>
        <taxon>Gammaproteobacteria</taxon>
        <taxon>Aeromonadales</taxon>
        <taxon>Aeromonadaceae</taxon>
        <taxon>Oceanisphaera</taxon>
    </lineage>
</organism>
<comment type="caution">
    <text evidence="2">The sequence shown here is derived from an EMBL/GenBank/DDBJ whole genome shotgun (WGS) entry which is preliminary data.</text>
</comment>